<proteinExistence type="predicted"/>
<reference evidence="5 6" key="1">
    <citation type="submission" date="2023-12" db="EMBL/GenBank/DDBJ databases">
        <title>Blastococcus brunescens sp. nov., an actonobacterium isolated from sandstone collected in sahara desert.</title>
        <authorList>
            <person name="Gtari M."/>
            <person name="Ghodhbane F."/>
        </authorList>
    </citation>
    <scope>NUCLEOTIDE SEQUENCE [LARGE SCALE GENOMIC DNA]</scope>
    <source>
        <strain evidence="5 6">BMG 8361</strain>
    </source>
</reference>
<dbReference type="Proteomes" id="UP001324287">
    <property type="component" value="Chromosome"/>
</dbReference>
<keyword evidence="2" id="KW-0547">Nucleotide-binding</keyword>
<dbReference type="NCBIfam" id="TIGR01727">
    <property type="entry name" value="oligo_HPY"/>
    <property type="match status" value="1"/>
</dbReference>
<evidence type="ECO:0000313" key="6">
    <source>
        <dbReference type="Proteomes" id="UP001324287"/>
    </source>
</evidence>
<keyword evidence="6" id="KW-1185">Reference proteome</keyword>
<dbReference type="InterPro" id="IPR027417">
    <property type="entry name" value="P-loop_NTPase"/>
</dbReference>
<evidence type="ECO:0000256" key="3">
    <source>
        <dbReference type="ARBA" id="ARBA00022840"/>
    </source>
</evidence>
<dbReference type="GO" id="GO:0005524">
    <property type="term" value="F:ATP binding"/>
    <property type="evidence" value="ECO:0007669"/>
    <property type="project" value="UniProtKB-KW"/>
</dbReference>
<keyword evidence="3 5" id="KW-0067">ATP-binding</keyword>
<sequence>MPSPANPPSGCRFRTRCWKAQDICAAEPPALVDRGQGHPAACHFAEARHVVPVDVD</sequence>
<gene>
    <name evidence="5" type="ORF">U6N30_04080</name>
</gene>
<evidence type="ECO:0000259" key="4">
    <source>
        <dbReference type="Pfam" id="PF08352"/>
    </source>
</evidence>
<name>A0ABZ1B9K2_9ACTN</name>
<evidence type="ECO:0000256" key="1">
    <source>
        <dbReference type="ARBA" id="ARBA00022448"/>
    </source>
</evidence>
<protein>
    <submittedName>
        <fullName evidence="5">Oligopeptide/dipeptide ABC transporter ATP-binding protein</fullName>
    </submittedName>
</protein>
<evidence type="ECO:0000313" key="5">
    <source>
        <dbReference type="EMBL" id="WRL66846.1"/>
    </source>
</evidence>
<dbReference type="Pfam" id="PF08352">
    <property type="entry name" value="oligo_HPY"/>
    <property type="match status" value="1"/>
</dbReference>
<dbReference type="Gene3D" id="3.40.50.300">
    <property type="entry name" value="P-loop containing nucleotide triphosphate hydrolases"/>
    <property type="match status" value="1"/>
</dbReference>
<dbReference type="InterPro" id="IPR013563">
    <property type="entry name" value="Oligopep_ABC_C"/>
</dbReference>
<feature type="domain" description="Oligopeptide/dipeptide ABC transporter C-terminal" evidence="4">
    <location>
        <begin position="2"/>
        <end position="24"/>
    </location>
</feature>
<evidence type="ECO:0000256" key="2">
    <source>
        <dbReference type="ARBA" id="ARBA00022741"/>
    </source>
</evidence>
<accession>A0ABZ1B9K2</accession>
<organism evidence="5 6">
    <name type="scientific">Blastococcus brunescens</name>
    <dbReference type="NCBI Taxonomy" id="1564165"/>
    <lineage>
        <taxon>Bacteria</taxon>
        <taxon>Bacillati</taxon>
        <taxon>Actinomycetota</taxon>
        <taxon>Actinomycetes</taxon>
        <taxon>Geodermatophilales</taxon>
        <taxon>Geodermatophilaceae</taxon>
        <taxon>Blastococcus</taxon>
    </lineage>
</organism>
<dbReference type="EMBL" id="CP141261">
    <property type="protein sequence ID" value="WRL66846.1"/>
    <property type="molecule type" value="Genomic_DNA"/>
</dbReference>
<keyword evidence="1" id="KW-0813">Transport</keyword>